<dbReference type="RefSeq" id="WP_061066523.1">
    <property type="nucleotide sequence ID" value="NZ_CP014039.2"/>
</dbReference>
<proteinExistence type="predicted"/>
<protein>
    <submittedName>
        <fullName evidence="2">HNH endonuclease</fullName>
    </submittedName>
</protein>
<gene>
    <name evidence="2" type="ORF">AL538_25535</name>
</gene>
<sequence>MKVIHEYIKDKSLYQFETHDDGVLVLRTDETGQQYKYKFTWGMQFVTNRSQPIQIMGLKRDHKSFVKGFYPFARYIKEDGSLHGGTDCSLANQLDILIKKGVVRVSDEQYDTNELEISTDKQSLIKVRQGQAQFRSDLINYWGGCAATGNKRRELLIASHIQPWANSSSKERLDPFNGILLVANMDKAFDSGLISFDDDGAILISHVFDDFQSAGISNEVRIKVTDKHKPYLAYHRKNVFKDKEKQQ</sequence>
<evidence type="ECO:0000313" key="3">
    <source>
        <dbReference type="Proteomes" id="UP000067422"/>
    </source>
</evidence>
<keyword evidence="2" id="KW-0378">Hydrolase</keyword>
<evidence type="ECO:0000259" key="1">
    <source>
        <dbReference type="Pfam" id="PF13391"/>
    </source>
</evidence>
<dbReference type="InterPro" id="IPR003615">
    <property type="entry name" value="HNH_nuc"/>
</dbReference>
<keyword evidence="2" id="KW-0255">Endonuclease</keyword>
<evidence type="ECO:0000313" key="2">
    <source>
        <dbReference type="EMBL" id="AMG01024.1"/>
    </source>
</evidence>
<reference evidence="2" key="1">
    <citation type="submission" date="2018-01" db="EMBL/GenBank/DDBJ databases">
        <title>FDA dAtabase for Regulatory Grade micrObial Sequences (FDA-ARGOS): Supporting development and validation of Infectious Disease Dx tests.</title>
        <authorList>
            <person name="Hoffmann M."/>
            <person name="Allard M."/>
            <person name="Evans P."/>
            <person name="Brown E."/>
            <person name="Tallon L."/>
            <person name="Sadzewicz L."/>
            <person name="Sengamalay N."/>
            <person name="Ott S."/>
            <person name="Godinez A."/>
            <person name="Nagaraj S."/>
            <person name="Vyas G."/>
            <person name="Aluvathingal J."/>
            <person name="Nadendla S."/>
            <person name="Geyer C."/>
            <person name="Sichtig H."/>
        </authorList>
    </citation>
    <scope>NUCLEOTIDE SEQUENCE</scope>
    <source>
        <strain evidence="2">FDAARGOS_107</strain>
    </source>
</reference>
<accession>A0ABN4L5Q5</accession>
<dbReference type="Pfam" id="PF13391">
    <property type="entry name" value="HNH_2"/>
    <property type="match status" value="1"/>
</dbReference>
<keyword evidence="2" id="KW-0540">Nuclease</keyword>
<dbReference type="GO" id="GO:0004519">
    <property type="term" value="F:endonuclease activity"/>
    <property type="evidence" value="ECO:0007669"/>
    <property type="project" value="UniProtKB-KW"/>
</dbReference>
<keyword evidence="3" id="KW-1185">Reference proteome</keyword>
<organism evidence="2 3">
    <name type="scientific">Vibrio harveyi</name>
    <name type="common">Beneckea harveyi</name>
    <dbReference type="NCBI Taxonomy" id="669"/>
    <lineage>
        <taxon>Bacteria</taxon>
        <taxon>Pseudomonadati</taxon>
        <taxon>Pseudomonadota</taxon>
        <taxon>Gammaproteobacteria</taxon>
        <taxon>Vibrionales</taxon>
        <taxon>Vibrionaceae</taxon>
        <taxon>Vibrio</taxon>
    </lineage>
</organism>
<dbReference type="EMBL" id="CP014039">
    <property type="protein sequence ID" value="AMG01024.1"/>
    <property type="molecule type" value="Genomic_DNA"/>
</dbReference>
<dbReference type="Proteomes" id="UP000067422">
    <property type="component" value="Chromosome 2"/>
</dbReference>
<feature type="domain" description="HNH nuclease" evidence="1">
    <location>
        <begin position="145"/>
        <end position="197"/>
    </location>
</feature>
<name>A0ABN4L5Q5_VIBHA</name>